<evidence type="ECO:0000256" key="3">
    <source>
        <dbReference type="ARBA" id="ARBA00022989"/>
    </source>
</evidence>
<comment type="subcellular location">
    <subcellularLocation>
        <location evidence="1">Membrane</location>
        <topology evidence="1">Multi-pass membrane protein</topology>
    </subcellularLocation>
</comment>
<keyword evidence="3 7" id="KW-1133">Transmembrane helix</keyword>
<name>A0A2P8A4D9_9PEZI</name>
<dbReference type="Pfam" id="PF20684">
    <property type="entry name" value="Fung_rhodopsin"/>
    <property type="match status" value="1"/>
</dbReference>
<comment type="similarity">
    <text evidence="5">Belongs to the SAT4 family.</text>
</comment>
<dbReference type="InterPro" id="IPR049326">
    <property type="entry name" value="Rhodopsin_dom_fungi"/>
</dbReference>
<dbReference type="PANTHER" id="PTHR33048">
    <property type="entry name" value="PTH11-LIKE INTEGRAL MEMBRANE PROTEIN (AFU_ORTHOLOGUE AFUA_5G11245)"/>
    <property type="match status" value="1"/>
</dbReference>
<dbReference type="GO" id="GO:0016020">
    <property type="term" value="C:membrane"/>
    <property type="evidence" value="ECO:0007669"/>
    <property type="project" value="UniProtKB-SubCell"/>
</dbReference>
<evidence type="ECO:0000256" key="5">
    <source>
        <dbReference type="ARBA" id="ARBA00038359"/>
    </source>
</evidence>
<evidence type="ECO:0000256" key="6">
    <source>
        <dbReference type="SAM" id="MobiDB-lite"/>
    </source>
</evidence>
<reference evidence="9 10" key="1">
    <citation type="submission" date="2017-05" db="EMBL/GenBank/DDBJ databases">
        <title>Draft genome sequence of Elsinoe australis.</title>
        <authorList>
            <person name="Cheng Q."/>
        </authorList>
    </citation>
    <scope>NUCLEOTIDE SEQUENCE [LARGE SCALE GENOMIC DNA]</scope>
    <source>
        <strain evidence="9 10">NL1</strain>
    </source>
</reference>
<feature type="transmembrane region" description="Helical" evidence="7">
    <location>
        <begin position="100"/>
        <end position="124"/>
    </location>
</feature>
<feature type="transmembrane region" description="Helical" evidence="7">
    <location>
        <begin position="20"/>
        <end position="45"/>
    </location>
</feature>
<dbReference type="AlphaFoldDB" id="A0A2P8A4D9"/>
<evidence type="ECO:0000313" key="9">
    <source>
        <dbReference type="EMBL" id="PSK55331.1"/>
    </source>
</evidence>
<evidence type="ECO:0000256" key="1">
    <source>
        <dbReference type="ARBA" id="ARBA00004141"/>
    </source>
</evidence>
<evidence type="ECO:0000256" key="4">
    <source>
        <dbReference type="ARBA" id="ARBA00023136"/>
    </source>
</evidence>
<dbReference type="PANTHER" id="PTHR33048:SF96">
    <property type="entry name" value="INTEGRAL MEMBRANE PROTEIN"/>
    <property type="match status" value="1"/>
</dbReference>
<keyword evidence="10" id="KW-1185">Reference proteome</keyword>
<comment type="caution">
    <text evidence="9">The sequence shown here is derived from an EMBL/GenBank/DDBJ whole genome shotgun (WGS) entry which is preliminary data.</text>
</comment>
<evidence type="ECO:0000256" key="2">
    <source>
        <dbReference type="ARBA" id="ARBA00022692"/>
    </source>
</evidence>
<feature type="transmembrane region" description="Helical" evidence="7">
    <location>
        <begin position="185"/>
        <end position="206"/>
    </location>
</feature>
<dbReference type="Proteomes" id="UP000243723">
    <property type="component" value="Unassembled WGS sequence"/>
</dbReference>
<gene>
    <name evidence="9" type="ORF">B9Z65_2720</name>
</gene>
<feature type="region of interest" description="Disordered" evidence="6">
    <location>
        <begin position="380"/>
        <end position="439"/>
    </location>
</feature>
<feature type="transmembrane region" description="Helical" evidence="7">
    <location>
        <begin position="136"/>
        <end position="165"/>
    </location>
</feature>
<feature type="compositionally biased region" description="Low complexity" evidence="6">
    <location>
        <begin position="397"/>
        <end position="414"/>
    </location>
</feature>
<evidence type="ECO:0000313" key="10">
    <source>
        <dbReference type="Proteomes" id="UP000243723"/>
    </source>
</evidence>
<proteinExistence type="inferred from homology"/>
<organism evidence="9 10">
    <name type="scientific">Elsinoe australis</name>
    <dbReference type="NCBI Taxonomy" id="40998"/>
    <lineage>
        <taxon>Eukaryota</taxon>
        <taxon>Fungi</taxon>
        <taxon>Dikarya</taxon>
        <taxon>Ascomycota</taxon>
        <taxon>Pezizomycotina</taxon>
        <taxon>Dothideomycetes</taxon>
        <taxon>Dothideomycetidae</taxon>
        <taxon>Myriangiales</taxon>
        <taxon>Elsinoaceae</taxon>
        <taxon>Elsinoe</taxon>
    </lineage>
</organism>
<keyword evidence="2 7" id="KW-0812">Transmembrane</keyword>
<dbReference type="OrthoDB" id="3923077at2759"/>
<sequence length="439" mass="48832">MDRDMEPENPGQMHDPHDVRHVHLVVVVITFSLATWITCGMRAYVRTKMLNSVGKDDYIMFSCQILFTMHAVFQFLDIWYGNGRHIEYLTQANAEMALKYWYFSGIFYISGTGMLKVAVGVFLLRFVTSRRQAYVVYAINISAISLGIAYLTFFLCLCQPISYWWNLDQNAPGYCISGDIFLNVGYAAAGLNALADGAFAVLPAVIIWNTTMDRRTRIVVSCLLGLGSLACVGTLIRIGFGPSFKGYKGDFLYQTTPIAVLSTLELGFGIVAANIATLRPLFQRFFPWSFVGSDQARTATFDLEQADDQIGWRVVKRSSTRKSNQGGKITSLTGRESIGGMPELMMFHEIKEEDLNAVISEQEPHARHSAMDLYPVISEEEHDDDGHGSNHASPQRSGPGSNLGSNPGSNHGSPMLSRLPRMSRFSMAWPAQQASMPNR</sequence>
<feature type="transmembrane region" description="Helical" evidence="7">
    <location>
        <begin position="218"/>
        <end position="238"/>
    </location>
</feature>
<accession>A0A2P8A4D9</accession>
<feature type="transmembrane region" description="Helical" evidence="7">
    <location>
        <begin position="57"/>
        <end position="80"/>
    </location>
</feature>
<evidence type="ECO:0000256" key="7">
    <source>
        <dbReference type="SAM" id="Phobius"/>
    </source>
</evidence>
<dbReference type="InterPro" id="IPR052337">
    <property type="entry name" value="SAT4-like"/>
</dbReference>
<evidence type="ECO:0000259" key="8">
    <source>
        <dbReference type="Pfam" id="PF20684"/>
    </source>
</evidence>
<feature type="transmembrane region" description="Helical" evidence="7">
    <location>
        <begin position="258"/>
        <end position="278"/>
    </location>
</feature>
<keyword evidence="4 7" id="KW-0472">Membrane</keyword>
<feature type="domain" description="Rhodopsin" evidence="8">
    <location>
        <begin position="41"/>
        <end position="284"/>
    </location>
</feature>
<dbReference type="EMBL" id="NHZQ01000067">
    <property type="protein sequence ID" value="PSK55331.1"/>
    <property type="molecule type" value="Genomic_DNA"/>
</dbReference>
<protein>
    <recommendedName>
        <fullName evidence="8">Rhodopsin domain-containing protein</fullName>
    </recommendedName>
</protein>